<evidence type="ECO:0000313" key="1">
    <source>
        <dbReference type="EMBL" id="KAK8100537.1"/>
    </source>
</evidence>
<dbReference type="CDD" id="cd10170">
    <property type="entry name" value="ASKHA_NBD_HSP70"/>
    <property type="match status" value="1"/>
</dbReference>
<protein>
    <submittedName>
        <fullName evidence="1">Hsp70-like protein</fullName>
    </submittedName>
</protein>
<dbReference type="PANTHER" id="PTHR14187:SF82">
    <property type="entry name" value="FAMILY CHAPERONE, PUTATIVE (AFU_ORTHOLOGUE AFUA_7G08575)-RELATED"/>
    <property type="match status" value="1"/>
</dbReference>
<dbReference type="AlphaFoldDB" id="A0AAW0QDD7"/>
<dbReference type="SUPFAM" id="SSF53067">
    <property type="entry name" value="Actin-like ATPase domain"/>
    <property type="match status" value="2"/>
</dbReference>
<proteinExistence type="predicted"/>
<dbReference type="EMBL" id="JAQQWP010000009">
    <property type="protein sequence ID" value="KAK8100537.1"/>
    <property type="molecule type" value="Genomic_DNA"/>
</dbReference>
<comment type="caution">
    <text evidence="1">The sequence shown here is derived from an EMBL/GenBank/DDBJ whole genome shotgun (WGS) entry which is preliminary data.</text>
</comment>
<dbReference type="InterPro" id="IPR043129">
    <property type="entry name" value="ATPase_NBD"/>
</dbReference>
<gene>
    <name evidence="1" type="ORF">PG999_010911</name>
</gene>
<keyword evidence="2" id="KW-1185">Reference proteome</keyword>
<accession>A0AAW0QDD7</accession>
<dbReference type="PANTHER" id="PTHR14187">
    <property type="entry name" value="ALPHA KINASE/ELONGATION FACTOR 2 KINASE"/>
    <property type="match status" value="1"/>
</dbReference>
<name>A0AAW0QDD7_9PEZI</name>
<dbReference type="Proteomes" id="UP001392437">
    <property type="component" value="Unassembled WGS sequence"/>
</dbReference>
<sequence length="626" mass="70016">MSLGVDDQSSDDDRTLVIAIDFGTTYSAVAYSMTNRPNQIIPCNSWPSNSGDNDQPQVPTTIRYFPERRGFEWGFQISNTVHPDEIMHWFKLGLQNSDSRPDNIQTMLAHQDADRLVTDYLSGLGQYIMTWIEKTLGSNQIEIFTKRSAIQFVLTVPAVWEDLAKRRTQQAFENSRPLGRLGGVTMISEPEAAATYALHTMSKEDTLEVGQSFILLDAGGGMVANSVNAHIDIQSNLTNHSLSGTVDTITYTITALHPMLQVREAAAGAGDFCGSAFIDKAFADYLQVTLGNEEGFNNEVLGRARTNFEEIVRGTGLKPIMEHTDLLAEQAKRAFDHSFLPNGRSTVAVPGMKDNQAAGLRNGSFTLRAADTFTMFEPYILRTIALVKNQIRTANVPITSVILVGGFGASGYLRERLKKEVEDDMEIPVRFSKDSLMAVVYGAVMRGMANAAPEKHTVLRVVDRAARSYNEHYGTEFSVVYDAVKHRELANKRSWDGLDGCWRVDTMKWFIRYGDRVAEDRPHTHHFRQTSRVAFGRPQRIFLTVDSDNTSTEAPLARNDNVKILCHVVADLSLIPTEQLPVQRGRDGFDYYVLSCEIEAVYRSATTEYTLIHNNVRYDTVSSEYV</sequence>
<evidence type="ECO:0000313" key="2">
    <source>
        <dbReference type="Proteomes" id="UP001392437"/>
    </source>
</evidence>
<organism evidence="1 2">
    <name type="scientific">Apiospora kogelbergensis</name>
    <dbReference type="NCBI Taxonomy" id="1337665"/>
    <lineage>
        <taxon>Eukaryota</taxon>
        <taxon>Fungi</taxon>
        <taxon>Dikarya</taxon>
        <taxon>Ascomycota</taxon>
        <taxon>Pezizomycotina</taxon>
        <taxon>Sordariomycetes</taxon>
        <taxon>Xylariomycetidae</taxon>
        <taxon>Amphisphaeriales</taxon>
        <taxon>Apiosporaceae</taxon>
        <taxon>Apiospora</taxon>
    </lineage>
</organism>
<reference evidence="1 2" key="1">
    <citation type="submission" date="2023-01" db="EMBL/GenBank/DDBJ databases">
        <title>Analysis of 21 Apiospora genomes using comparative genomics revels a genus with tremendous synthesis potential of carbohydrate active enzymes and secondary metabolites.</title>
        <authorList>
            <person name="Sorensen T."/>
        </authorList>
    </citation>
    <scope>NUCLEOTIDE SEQUENCE [LARGE SCALE GENOMIC DNA]</scope>
    <source>
        <strain evidence="1 2">CBS 117206</strain>
    </source>
</reference>
<dbReference type="Gene3D" id="3.30.420.40">
    <property type="match status" value="1"/>
</dbReference>